<name>A0AA39S3N9_ACESA</name>
<feature type="domain" description="Plant disease resistance WDH" evidence="1">
    <location>
        <begin position="15"/>
        <end position="64"/>
    </location>
</feature>
<accession>A0AA39S3N9</accession>
<reference evidence="2" key="1">
    <citation type="journal article" date="2022" name="Plant J.">
        <title>Strategies of tolerance reflected in two North American maple genomes.</title>
        <authorList>
            <person name="McEvoy S.L."/>
            <person name="Sezen U.U."/>
            <person name="Trouern-Trend A."/>
            <person name="McMahon S.M."/>
            <person name="Schaberg P.G."/>
            <person name="Yang J."/>
            <person name="Wegrzyn J.L."/>
            <person name="Swenson N.G."/>
        </authorList>
    </citation>
    <scope>NUCLEOTIDE SEQUENCE</scope>
    <source>
        <strain evidence="2">NS2018</strain>
    </source>
</reference>
<evidence type="ECO:0000313" key="2">
    <source>
        <dbReference type="EMBL" id="KAK0583577.1"/>
    </source>
</evidence>
<dbReference type="Pfam" id="PF25895">
    <property type="entry name" value="WHD_plant_disease"/>
    <property type="match status" value="1"/>
</dbReference>
<protein>
    <recommendedName>
        <fullName evidence="1">Plant disease resistance WDH domain-containing protein</fullName>
    </recommendedName>
</protein>
<evidence type="ECO:0000259" key="1">
    <source>
        <dbReference type="Pfam" id="PF25895"/>
    </source>
</evidence>
<dbReference type="InterPro" id="IPR058874">
    <property type="entry name" value="WHD_plant"/>
</dbReference>
<organism evidence="2 3">
    <name type="scientific">Acer saccharum</name>
    <name type="common">Sugar maple</name>
    <dbReference type="NCBI Taxonomy" id="4024"/>
    <lineage>
        <taxon>Eukaryota</taxon>
        <taxon>Viridiplantae</taxon>
        <taxon>Streptophyta</taxon>
        <taxon>Embryophyta</taxon>
        <taxon>Tracheophyta</taxon>
        <taxon>Spermatophyta</taxon>
        <taxon>Magnoliopsida</taxon>
        <taxon>eudicotyledons</taxon>
        <taxon>Gunneridae</taxon>
        <taxon>Pentapetalae</taxon>
        <taxon>rosids</taxon>
        <taxon>malvids</taxon>
        <taxon>Sapindales</taxon>
        <taxon>Sapindaceae</taxon>
        <taxon>Hippocastanoideae</taxon>
        <taxon>Acereae</taxon>
        <taxon>Acer</taxon>
    </lineage>
</organism>
<dbReference type="Proteomes" id="UP001168877">
    <property type="component" value="Unassembled WGS sequence"/>
</dbReference>
<keyword evidence="3" id="KW-1185">Reference proteome</keyword>
<proteinExistence type="predicted"/>
<evidence type="ECO:0000313" key="3">
    <source>
        <dbReference type="Proteomes" id="UP001168877"/>
    </source>
</evidence>
<reference evidence="2" key="2">
    <citation type="submission" date="2023-06" db="EMBL/GenBank/DDBJ databases">
        <authorList>
            <person name="Swenson N.G."/>
            <person name="Wegrzyn J.L."/>
            <person name="Mcevoy S.L."/>
        </authorList>
    </citation>
    <scope>NUCLEOTIDE SEQUENCE</scope>
    <source>
        <strain evidence="2">NS2018</strain>
        <tissue evidence="2">Leaf</tissue>
    </source>
</reference>
<comment type="caution">
    <text evidence="2">The sequence shown here is derived from an EMBL/GenBank/DDBJ whole genome shotgun (WGS) entry which is preliminary data.</text>
</comment>
<dbReference type="EMBL" id="JAUESC010000384">
    <property type="protein sequence ID" value="KAK0583577.1"/>
    <property type="molecule type" value="Genomic_DNA"/>
</dbReference>
<sequence length="157" mass="16827">MRIRMMGGGHTSQIRLRRWKKCLKLTFGCCLGCGLAPQSEEESALLLVKLGLAQRANTQVGCWLLKLTIQGIRNIEIKEAEPSRRVAVVTPSLRFASPSSHHPFGSGLSSSSSASSSCCLSTTSFHVAVVDGAFDSSSMWKEEMAMTTAYAASVTAA</sequence>
<dbReference type="AlphaFoldDB" id="A0AA39S3N9"/>
<gene>
    <name evidence="2" type="ORF">LWI29_038374</name>
</gene>